<dbReference type="GO" id="GO:0008270">
    <property type="term" value="F:zinc ion binding"/>
    <property type="evidence" value="ECO:0007669"/>
    <property type="project" value="UniProtKB-KW"/>
</dbReference>
<keyword evidence="4" id="KW-0863">Zinc-finger</keyword>
<feature type="compositionally biased region" description="Basic and acidic residues" evidence="5">
    <location>
        <begin position="122"/>
        <end position="141"/>
    </location>
</feature>
<dbReference type="Proteomes" id="UP000245699">
    <property type="component" value="Unassembled WGS sequence"/>
</dbReference>
<dbReference type="SUPFAM" id="SSF54928">
    <property type="entry name" value="RNA-binding domain, RBD"/>
    <property type="match status" value="1"/>
</dbReference>
<dbReference type="Pfam" id="PF13821">
    <property type="entry name" value="DUF4187"/>
    <property type="match status" value="1"/>
</dbReference>
<dbReference type="PANTHER" id="PTHR13165">
    <property type="entry name" value="ARSENITE-RESISTANCE PROTEIN 2"/>
    <property type="match status" value="1"/>
</dbReference>
<feature type="compositionally biased region" description="Basic and acidic residues" evidence="5">
    <location>
        <begin position="21"/>
        <end position="62"/>
    </location>
</feature>
<accession>A0A2T9YPD6</accession>
<keyword evidence="4" id="KW-0862">Zinc</keyword>
<feature type="compositionally biased region" description="Basic and acidic residues" evidence="5">
    <location>
        <begin position="256"/>
        <end position="272"/>
    </location>
</feature>
<comment type="similarity">
    <text evidence="2">Belongs to the ARS2 family.</text>
</comment>
<dbReference type="OrthoDB" id="342064at2759"/>
<proteinExistence type="inferred from homology"/>
<dbReference type="PROSITE" id="PS00028">
    <property type="entry name" value="ZINC_FINGER_C2H2_1"/>
    <property type="match status" value="1"/>
</dbReference>
<evidence type="ECO:0000256" key="1">
    <source>
        <dbReference type="ARBA" id="ARBA00004123"/>
    </source>
</evidence>
<dbReference type="InterPro" id="IPR025239">
    <property type="entry name" value="DUF4187"/>
</dbReference>
<dbReference type="InterPro" id="IPR021933">
    <property type="entry name" value="SERRATE/Ars2_N"/>
</dbReference>
<dbReference type="Gene3D" id="3.30.70.330">
    <property type="match status" value="1"/>
</dbReference>
<feature type="compositionally biased region" description="Basic and acidic residues" evidence="5">
    <location>
        <begin position="70"/>
        <end position="89"/>
    </location>
</feature>
<dbReference type="EMBL" id="MBFT01000273">
    <property type="protein sequence ID" value="PVU94124.1"/>
    <property type="molecule type" value="Genomic_DNA"/>
</dbReference>
<dbReference type="InterPro" id="IPR012677">
    <property type="entry name" value="Nucleotide-bd_a/b_plait_sf"/>
</dbReference>
<dbReference type="InterPro" id="IPR035979">
    <property type="entry name" value="RBD_domain_sf"/>
</dbReference>
<feature type="region of interest" description="Disordered" evidence="5">
    <location>
        <begin position="778"/>
        <end position="818"/>
    </location>
</feature>
<dbReference type="InterPro" id="IPR007042">
    <property type="entry name" value="SERRATE/Ars2_C"/>
</dbReference>
<dbReference type="AlphaFoldDB" id="A0A2T9YPD6"/>
<dbReference type="InterPro" id="IPR013087">
    <property type="entry name" value="Znf_C2H2_type"/>
</dbReference>
<evidence type="ECO:0000256" key="4">
    <source>
        <dbReference type="PROSITE-ProRule" id="PRU00042"/>
    </source>
</evidence>
<feature type="compositionally biased region" description="Low complexity" evidence="5">
    <location>
        <begin position="95"/>
        <end position="104"/>
    </location>
</feature>
<dbReference type="GO" id="GO:0031047">
    <property type="term" value="P:regulatory ncRNA-mediated gene silencing"/>
    <property type="evidence" value="ECO:0007669"/>
    <property type="project" value="UniProtKB-ARBA"/>
</dbReference>
<name>A0A2T9YPD6_9FUNG</name>
<feature type="compositionally biased region" description="Basic and acidic residues" evidence="5">
    <location>
        <begin position="1"/>
        <end position="12"/>
    </location>
</feature>
<evidence type="ECO:0000313" key="8">
    <source>
        <dbReference type="Proteomes" id="UP000245699"/>
    </source>
</evidence>
<dbReference type="InterPro" id="IPR039727">
    <property type="entry name" value="SE/Ars2"/>
</dbReference>
<dbReference type="GO" id="GO:0016604">
    <property type="term" value="C:nuclear body"/>
    <property type="evidence" value="ECO:0007669"/>
    <property type="project" value="TreeGrafter"/>
</dbReference>
<evidence type="ECO:0000256" key="5">
    <source>
        <dbReference type="SAM" id="MobiDB-lite"/>
    </source>
</evidence>
<feature type="compositionally biased region" description="Polar residues" evidence="5">
    <location>
        <begin position="246"/>
        <end position="255"/>
    </location>
</feature>
<evidence type="ECO:0000313" key="7">
    <source>
        <dbReference type="EMBL" id="PVU94124.1"/>
    </source>
</evidence>
<dbReference type="GO" id="GO:0016070">
    <property type="term" value="P:RNA metabolic process"/>
    <property type="evidence" value="ECO:0007669"/>
    <property type="project" value="UniProtKB-ARBA"/>
</dbReference>
<feature type="region of interest" description="Disordered" evidence="5">
    <location>
        <begin position="241"/>
        <end position="272"/>
    </location>
</feature>
<protein>
    <recommendedName>
        <fullName evidence="6">C2H2-type domain-containing protein</fullName>
    </recommendedName>
</protein>
<gene>
    <name evidence="7" type="ORF">BB559_003080</name>
</gene>
<comment type="subcellular location">
    <subcellularLocation>
        <location evidence="1">Nucleus</location>
    </subcellularLocation>
</comment>
<feature type="region of interest" description="Disordered" evidence="5">
    <location>
        <begin position="1"/>
        <end position="141"/>
    </location>
</feature>
<keyword evidence="4" id="KW-0479">Metal-binding</keyword>
<dbReference type="GO" id="GO:0003676">
    <property type="term" value="F:nucleic acid binding"/>
    <property type="evidence" value="ECO:0007669"/>
    <property type="project" value="InterPro"/>
</dbReference>
<dbReference type="Pfam" id="PF04959">
    <property type="entry name" value="ARS2"/>
    <property type="match status" value="1"/>
</dbReference>
<sequence>MSFTDDVSKRMNDFVSDEDSHEFRRQKYHRERESPERYTEREVDRFGRDKRSRSPSENDFGRSRSRSPRSRPDRFSERRDGGYRNEGRGSRFRGRMSGDSGSRHGQYRSNGYSRGDNDSFYDDGRKDFGRSPDSRHNRNKLADPRSFDLVVPFRYFCEWKKSQKDGDKIEQEELRTMYEEYRREALNKLFEMFFVAHKDEDWFIEHYKPDVRLERTEKMNMIKIPLYQAFLSKINNGEFDDLSLDQPENTENSNNAEDKKPSDNQESDADKPIEETRVLFIRTIPPSVSRSALEAEISKSTGFEYLSFSEPNMSKNFHRFGWIKFKEGTDMDVALESLKNLRIEEFQFHISHHAANSTAQTRTAPEVSNTPARIHSDLLNIRKALKVFDERTKNPTFAISDVISEKMKSLTEKIKSDYELNNPAGSKEDKMQTDESVDQLDTTSPKEDINSGSKDLGSSAEKDEKTFTELEVLIMKKELDLSIEYLRNVHFYCYYCGNVSENPEDFSRKCATHHYRRVPSQPLSSSTQTNFNWTRTNDTRNKAIIETPDISEIHKQGGKLYEEADIEFFKDLIKPKDKGRYRCMVCEKLFKGETFIRRHILNKHSGLVDNSLMSEVDFFNNFVLDAPSYLPLGAGQVLNSSNNQNFGGMTGNQSYGFMPQYIGGDNSQNMGQFQQGPGMMNRMMNPYQMMMGPVGGGHHNAPMMMPFSPYNNNFGFGVGQMGGIPGHPRGFGGNRVPYMGPNMMGWPHPVMPPFAGPSGMGSGPMNNGFNGGNMGNAFMQSPPKQQEEFIGNQRQDPRAVRSYVDLDAPGDEEPDYGF</sequence>
<feature type="region of interest" description="Disordered" evidence="5">
    <location>
        <begin position="416"/>
        <end position="462"/>
    </location>
</feature>
<evidence type="ECO:0000259" key="6">
    <source>
        <dbReference type="PROSITE" id="PS50157"/>
    </source>
</evidence>
<feature type="compositionally biased region" description="Acidic residues" evidence="5">
    <location>
        <begin position="808"/>
        <end position="818"/>
    </location>
</feature>
<evidence type="ECO:0000256" key="2">
    <source>
        <dbReference type="ARBA" id="ARBA00005407"/>
    </source>
</evidence>
<keyword evidence="3" id="KW-0539">Nucleus</keyword>
<comment type="caution">
    <text evidence="7">The sequence shown here is derived from an EMBL/GenBank/DDBJ whole genome shotgun (WGS) entry which is preliminary data.</text>
</comment>
<dbReference type="PROSITE" id="PS50157">
    <property type="entry name" value="ZINC_FINGER_C2H2_2"/>
    <property type="match status" value="1"/>
</dbReference>
<dbReference type="SMART" id="SM01173">
    <property type="entry name" value="DUF4187"/>
    <property type="match status" value="1"/>
</dbReference>
<feature type="domain" description="C2H2-type" evidence="6">
    <location>
        <begin position="581"/>
        <end position="609"/>
    </location>
</feature>
<dbReference type="Pfam" id="PF12066">
    <property type="entry name" value="SERRATE_Ars2_N"/>
    <property type="match status" value="1"/>
</dbReference>
<dbReference type="STRING" id="61424.A0A2T9YPD6"/>
<keyword evidence="8" id="KW-1185">Reference proteome</keyword>
<reference evidence="7 8" key="1">
    <citation type="journal article" date="2018" name="MBio">
        <title>Comparative Genomics Reveals the Core Gene Toolbox for the Fungus-Insect Symbiosis.</title>
        <authorList>
            <person name="Wang Y."/>
            <person name="Stata M."/>
            <person name="Wang W."/>
            <person name="Stajich J.E."/>
            <person name="White M.M."/>
            <person name="Moncalvo J.M."/>
        </authorList>
    </citation>
    <scope>NUCLEOTIDE SEQUENCE [LARGE SCALE GENOMIC DNA]</scope>
    <source>
        <strain evidence="7 8">AUS-77-4</strain>
    </source>
</reference>
<dbReference type="PANTHER" id="PTHR13165:SF0">
    <property type="entry name" value="SERRATE RNA EFFECTOR MOLECULE HOMOLOG"/>
    <property type="match status" value="1"/>
</dbReference>
<evidence type="ECO:0000256" key="3">
    <source>
        <dbReference type="ARBA" id="ARBA00023242"/>
    </source>
</evidence>
<organism evidence="7 8">
    <name type="scientific">Furculomyces boomerangus</name>
    <dbReference type="NCBI Taxonomy" id="61424"/>
    <lineage>
        <taxon>Eukaryota</taxon>
        <taxon>Fungi</taxon>
        <taxon>Fungi incertae sedis</taxon>
        <taxon>Zoopagomycota</taxon>
        <taxon>Kickxellomycotina</taxon>
        <taxon>Harpellomycetes</taxon>
        <taxon>Harpellales</taxon>
        <taxon>Harpellaceae</taxon>
        <taxon>Furculomyces</taxon>
    </lineage>
</organism>